<name>A0A0D1ZGY7_9EURO</name>
<evidence type="ECO:0000313" key="3">
    <source>
        <dbReference type="Proteomes" id="UP000054466"/>
    </source>
</evidence>
<proteinExistence type="predicted"/>
<dbReference type="GeneID" id="27346159"/>
<dbReference type="VEuPathDB" id="FungiDB:PV07_06965"/>
<protein>
    <submittedName>
        <fullName evidence="2">Uncharacterized protein</fullName>
    </submittedName>
</protein>
<evidence type="ECO:0000313" key="2">
    <source>
        <dbReference type="EMBL" id="KIW27206.1"/>
    </source>
</evidence>
<dbReference type="AlphaFoldDB" id="A0A0D1ZGY7"/>
<sequence>MAGNSPSIPLITADDGCSLAGFQLLLDHDRPKPKDSALEYNAEAMQARLEYARALKLRRNITPRQLAFAKKYKSATSNALQASQDLRATARTLVDAYQAVFELDKWAAKNELAFVIPSALAVDLVRNARKLKQTQFYYRYGDYIKQQLKAGKDVVTESQQSHTLDTDAQRAYWTEVQEKIVVEDSRDGPTPVTTALFLVAETMGIDSCCLIRACRMYVERDPRFRSALDEIFASSAMVKIACTLYNDLKDLESLFPAEDDEDPQRARDMKILKAMITAWTYAFFTFEERQKDQPESWRPTAEAKKLWEEAINRQHTFEALSKTLEMQKNSLEEQRRYVQTALYDIGLEKRTSLEPNSDDAEGGTRQDPNFHRLTANPKNKKLIERLLVGARESLEGRLRALEG</sequence>
<reference evidence="2 3" key="1">
    <citation type="submission" date="2015-01" db="EMBL/GenBank/DDBJ databases">
        <title>The Genome Sequence of Cladophialophora immunda CBS83496.</title>
        <authorList>
            <consortium name="The Broad Institute Genomics Platform"/>
            <person name="Cuomo C."/>
            <person name="de Hoog S."/>
            <person name="Gorbushina A."/>
            <person name="Stielow B."/>
            <person name="Teixiera M."/>
            <person name="Abouelleil A."/>
            <person name="Chapman S.B."/>
            <person name="Priest M."/>
            <person name="Young S.K."/>
            <person name="Wortman J."/>
            <person name="Nusbaum C."/>
            <person name="Birren B."/>
        </authorList>
    </citation>
    <scope>NUCLEOTIDE SEQUENCE [LARGE SCALE GENOMIC DNA]</scope>
    <source>
        <strain evidence="2 3">CBS 83496</strain>
    </source>
</reference>
<dbReference type="HOGENOM" id="CLU_683349_0_0_1"/>
<gene>
    <name evidence="2" type="ORF">PV07_06965</name>
</gene>
<dbReference type="RefSeq" id="XP_016247422.1">
    <property type="nucleotide sequence ID" value="XM_016394003.1"/>
</dbReference>
<evidence type="ECO:0000256" key="1">
    <source>
        <dbReference type="SAM" id="MobiDB-lite"/>
    </source>
</evidence>
<keyword evidence="3" id="KW-1185">Reference proteome</keyword>
<feature type="region of interest" description="Disordered" evidence="1">
    <location>
        <begin position="349"/>
        <end position="371"/>
    </location>
</feature>
<dbReference type="OrthoDB" id="5337127at2759"/>
<dbReference type="EMBL" id="KN847043">
    <property type="protein sequence ID" value="KIW27206.1"/>
    <property type="molecule type" value="Genomic_DNA"/>
</dbReference>
<organism evidence="2 3">
    <name type="scientific">Cladophialophora immunda</name>
    <dbReference type="NCBI Taxonomy" id="569365"/>
    <lineage>
        <taxon>Eukaryota</taxon>
        <taxon>Fungi</taxon>
        <taxon>Dikarya</taxon>
        <taxon>Ascomycota</taxon>
        <taxon>Pezizomycotina</taxon>
        <taxon>Eurotiomycetes</taxon>
        <taxon>Chaetothyriomycetidae</taxon>
        <taxon>Chaetothyriales</taxon>
        <taxon>Herpotrichiellaceae</taxon>
        <taxon>Cladophialophora</taxon>
    </lineage>
</organism>
<dbReference type="Proteomes" id="UP000054466">
    <property type="component" value="Unassembled WGS sequence"/>
</dbReference>
<accession>A0A0D1ZGY7</accession>